<evidence type="ECO:0000313" key="2">
    <source>
        <dbReference type="Proteomes" id="UP000075243"/>
    </source>
</evidence>
<accession>A0A151SJ07</accession>
<evidence type="ECO:0000313" key="1">
    <source>
        <dbReference type="EMBL" id="KYP54758.1"/>
    </source>
</evidence>
<name>A0A151SJ07_CAJCA</name>
<dbReference type="AlphaFoldDB" id="A0A151SJ07"/>
<dbReference type="PANTHER" id="PTHR48040">
    <property type="entry name" value="PLEIOTROPIC DRUG RESISTANCE PROTEIN 1-LIKE ISOFORM X1"/>
    <property type="match status" value="1"/>
</dbReference>
<dbReference type="OMA" id="QMIYVEP"/>
<organism evidence="1 2">
    <name type="scientific">Cajanus cajan</name>
    <name type="common">Pigeon pea</name>
    <name type="synonym">Cajanus indicus</name>
    <dbReference type="NCBI Taxonomy" id="3821"/>
    <lineage>
        <taxon>Eukaryota</taxon>
        <taxon>Viridiplantae</taxon>
        <taxon>Streptophyta</taxon>
        <taxon>Embryophyta</taxon>
        <taxon>Tracheophyta</taxon>
        <taxon>Spermatophyta</taxon>
        <taxon>Magnoliopsida</taxon>
        <taxon>eudicotyledons</taxon>
        <taxon>Gunneridae</taxon>
        <taxon>Pentapetalae</taxon>
        <taxon>rosids</taxon>
        <taxon>fabids</taxon>
        <taxon>Fabales</taxon>
        <taxon>Fabaceae</taxon>
        <taxon>Papilionoideae</taxon>
        <taxon>50 kb inversion clade</taxon>
        <taxon>NPAAA clade</taxon>
        <taxon>indigoferoid/millettioid clade</taxon>
        <taxon>Phaseoleae</taxon>
        <taxon>Cajanus</taxon>
    </lineage>
</organism>
<reference evidence="1 2" key="1">
    <citation type="journal article" date="2012" name="Nat. Biotechnol.">
        <title>Draft genome sequence of pigeonpea (Cajanus cajan), an orphan legume crop of resource-poor farmers.</title>
        <authorList>
            <person name="Varshney R.K."/>
            <person name="Chen W."/>
            <person name="Li Y."/>
            <person name="Bharti A.K."/>
            <person name="Saxena R.K."/>
            <person name="Schlueter J.A."/>
            <person name="Donoghue M.T."/>
            <person name="Azam S."/>
            <person name="Fan G."/>
            <person name="Whaley A.M."/>
            <person name="Farmer A.D."/>
            <person name="Sheridan J."/>
            <person name="Iwata A."/>
            <person name="Tuteja R."/>
            <person name="Penmetsa R.V."/>
            <person name="Wu W."/>
            <person name="Upadhyaya H.D."/>
            <person name="Yang S.P."/>
            <person name="Shah T."/>
            <person name="Saxena K.B."/>
            <person name="Michael T."/>
            <person name="McCombie W.R."/>
            <person name="Yang B."/>
            <person name="Zhang G."/>
            <person name="Yang H."/>
            <person name="Wang J."/>
            <person name="Spillane C."/>
            <person name="Cook D.R."/>
            <person name="May G.D."/>
            <person name="Xu X."/>
            <person name="Jackson S.A."/>
        </authorList>
    </citation>
    <scope>NUCLEOTIDE SEQUENCE [LARGE SCALE GENOMIC DNA]</scope>
    <source>
        <strain evidence="2">cv. Asha</strain>
    </source>
</reference>
<dbReference type="STRING" id="3821.A0A151SJ07"/>
<protein>
    <submittedName>
        <fullName evidence="1">Pleiotropic drug resistance protein 7</fullName>
    </submittedName>
</protein>
<dbReference type="PANTHER" id="PTHR48040:SF20">
    <property type="entry name" value="PLEIOTROPIC DRUG RESISTANCE PROTEIN 1"/>
    <property type="match status" value="1"/>
</dbReference>
<sequence>MQLLLMKQGGQELYVGPLGHHSSHLISYFEGIHGVNKIKDAYNPTTWMLEVTTSIKEMELGIDFAEVYTFILFI</sequence>
<dbReference type="EMBL" id="CM003613">
    <property type="protein sequence ID" value="KYP54758.1"/>
    <property type="molecule type" value="Genomic_DNA"/>
</dbReference>
<dbReference type="Proteomes" id="UP000075243">
    <property type="component" value="Chromosome 11"/>
</dbReference>
<dbReference type="Gramene" id="C.cajan_00930.t">
    <property type="protein sequence ID" value="C.cajan_00930.t"/>
    <property type="gene ID" value="C.cajan_00930"/>
</dbReference>
<gene>
    <name evidence="1" type="ORF">KK1_000956</name>
</gene>
<proteinExistence type="predicted"/>
<keyword evidence="2" id="KW-1185">Reference proteome</keyword>